<organism evidence="1 2">
    <name type="scientific">Xenoophorus captivus</name>
    <dbReference type="NCBI Taxonomy" id="1517983"/>
    <lineage>
        <taxon>Eukaryota</taxon>
        <taxon>Metazoa</taxon>
        <taxon>Chordata</taxon>
        <taxon>Craniata</taxon>
        <taxon>Vertebrata</taxon>
        <taxon>Euteleostomi</taxon>
        <taxon>Actinopterygii</taxon>
        <taxon>Neopterygii</taxon>
        <taxon>Teleostei</taxon>
        <taxon>Neoteleostei</taxon>
        <taxon>Acanthomorphata</taxon>
        <taxon>Ovalentaria</taxon>
        <taxon>Atherinomorphae</taxon>
        <taxon>Cyprinodontiformes</taxon>
        <taxon>Goodeidae</taxon>
        <taxon>Xenoophorus</taxon>
    </lineage>
</organism>
<dbReference type="Proteomes" id="UP001434883">
    <property type="component" value="Unassembled WGS sequence"/>
</dbReference>
<sequence>MMQPSQDVVGHATLSSLSTGNDHLLICSFMSVYGKIRHIYCHLFSDLKLKVKALFSVGLVASGEHETLFNRVTECATFTWCLHHNMLHDLSSAKTCITAAAVDMRR</sequence>
<gene>
    <name evidence="1" type="ORF">XENOCAPTIV_020815</name>
</gene>
<comment type="caution">
    <text evidence="1">The sequence shown here is derived from an EMBL/GenBank/DDBJ whole genome shotgun (WGS) entry which is preliminary data.</text>
</comment>
<proteinExistence type="predicted"/>
<dbReference type="EMBL" id="JAHRIN010063327">
    <property type="protein sequence ID" value="MEQ2213783.1"/>
    <property type="molecule type" value="Genomic_DNA"/>
</dbReference>
<evidence type="ECO:0000313" key="2">
    <source>
        <dbReference type="Proteomes" id="UP001434883"/>
    </source>
</evidence>
<evidence type="ECO:0000313" key="1">
    <source>
        <dbReference type="EMBL" id="MEQ2213783.1"/>
    </source>
</evidence>
<keyword evidence="2" id="KW-1185">Reference proteome</keyword>
<name>A0ABV0RZZ2_9TELE</name>
<accession>A0ABV0RZZ2</accession>
<protein>
    <submittedName>
        <fullName evidence="1">Uncharacterized protein</fullName>
    </submittedName>
</protein>
<reference evidence="1 2" key="1">
    <citation type="submission" date="2021-06" db="EMBL/GenBank/DDBJ databases">
        <authorList>
            <person name="Palmer J.M."/>
        </authorList>
    </citation>
    <scope>NUCLEOTIDE SEQUENCE [LARGE SCALE GENOMIC DNA]</scope>
    <source>
        <strain evidence="1 2">XC_2019</strain>
        <tissue evidence="1">Muscle</tissue>
    </source>
</reference>